<dbReference type="Gene3D" id="3.40.30.10">
    <property type="entry name" value="Glutaredoxin"/>
    <property type="match status" value="1"/>
</dbReference>
<evidence type="ECO:0000313" key="2">
    <source>
        <dbReference type="Proteomes" id="UP000076490"/>
    </source>
</evidence>
<dbReference type="PANTHER" id="PTHR13887">
    <property type="entry name" value="GLUTATHIONE S-TRANSFERASE KAPPA"/>
    <property type="match status" value="1"/>
</dbReference>
<evidence type="ECO:0000313" key="1">
    <source>
        <dbReference type="EMBL" id="KZE37158.1"/>
    </source>
</evidence>
<dbReference type="OrthoDB" id="9813770at2"/>
<proteinExistence type="predicted"/>
<dbReference type="Pfam" id="PF13743">
    <property type="entry name" value="Thioredoxin_5"/>
    <property type="match status" value="1"/>
</dbReference>
<dbReference type="Gene3D" id="1.10.472.60">
    <property type="entry name" value="putative protein disulfide isomerase domain"/>
    <property type="match status" value="1"/>
</dbReference>
<name>A0A161RGN8_9BACL</name>
<accession>A0A161RGN8</accession>
<organism evidence="1 2">
    <name type="scientific">Bhargavaea cecembensis</name>
    <dbReference type="NCBI Taxonomy" id="394098"/>
    <lineage>
        <taxon>Bacteria</taxon>
        <taxon>Bacillati</taxon>
        <taxon>Bacillota</taxon>
        <taxon>Bacilli</taxon>
        <taxon>Bacillales</taxon>
        <taxon>Caryophanaceae</taxon>
        <taxon>Bhargavaea</taxon>
    </lineage>
</organism>
<reference evidence="1 2" key="1">
    <citation type="submission" date="2016-01" db="EMBL/GenBank/DDBJ databases">
        <title>Whole genome sequencing of Bhargavaea cecembensis T14.</title>
        <authorList>
            <person name="Hong K.W."/>
        </authorList>
    </citation>
    <scope>NUCLEOTIDE SEQUENCE [LARGE SCALE GENOMIC DNA]</scope>
    <source>
        <strain evidence="1 2">T14</strain>
    </source>
</reference>
<dbReference type="PANTHER" id="PTHR13887:SF54">
    <property type="entry name" value="DSBA FAMILY PROTEIN"/>
    <property type="match status" value="1"/>
</dbReference>
<dbReference type="EMBL" id="LQNT01000011">
    <property type="protein sequence ID" value="KZE37158.1"/>
    <property type="molecule type" value="Genomic_DNA"/>
</dbReference>
<dbReference type="Proteomes" id="UP000076490">
    <property type="component" value="Unassembled WGS sequence"/>
</dbReference>
<protein>
    <submittedName>
        <fullName evidence="1">Dithiol-disulfide isomerase</fullName>
    </submittedName>
</protein>
<dbReference type="InterPro" id="IPR036249">
    <property type="entry name" value="Thioredoxin-like_sf"/>
</dbReference>
<dbReference type="CDD" id="cd03025">
    <property type="entry name" value="DsbA_FrnE_like"/>
    <property type="match status" value="1"/>
</dbReference>
<gene>
    <name evidence="1" type="ORF">AV656_11290</name>
</gene>
<dbReference type="GO" id="GO:0016853">
    <property type="term" value="F:isomerase activity"/>
    <property type="evidence" value="ECO:0007669"/>
    <property type="project" value="UniProtKB-KW"/>
</dbReference>
<sequence>MNKNNLICDMETGVCGVPGEENTSGFQMLDFSQPKEKVDLYYVTDPICSHCWALEPQFRAFTERYANHLNVHTVMGGLLEKWDGFADRANGISGPEDVASHWREVGEHSRMPIDGTLWHTDPVTSSFIPSRVFKVVQKHDPSLAPVFLRRAREELFAFNRNISDAAVLKEIVDGLGLDGDAIVKESETPEAQQLLQEDFRTAASLGARGFPTIVLVNKNQQGVKIVGARPLEAYEEALKQVLTEGEPKAADTPTLQTVLGKEKRLFSKEIEVLYNISQEEVSSFVARELPDGSFETDEVLGETSFLQK</sequence>
<comment type="caution">
    <text evidence="1">The sequence shown here is derived from an EMBL/GenBank/DDBJ whole genome shotgun (WGS) entry which is preliminary data.</text>
</comment>
<dbReference type="SUPFAM" id="SSF52833">
    <property type="entry name" value="Thioredoxin-like"/>
    <property type="match status" value="1"/>
</dbReference>
<keyword evidence="1" id="KW-0413">Isomerase</keyword>
<dbReference type="AlphaFoldDB" id="A0A161RGN8"/>
<dbReference type="RefSeq" id="WP_063182136.1">
    <property type="nucleotide sequence ID" value="NZ_LQNT01000011.1"/>
</dbReference>